<reference evidence="1" key="1">
    <citation type="submission" date="2021-01" db="EMBL/GenBank/DDBJ databases">
        <authorList>
            <person name="Lovell J.T."/>
            <person name="Bentley N."/>
            <person name="Bhattarai G."/>
            <person name="Jenkins J.W."/>
            <person name="Sreedasyam A."/>
            <person name="Alarcon Y."/>
            <person name="Bock C."/>
            <person name="Boston L."/>
            <person name="Carlson J."/>
            <person name="Cervantes K."/>
            <person name="Clermont K."/>
            <person name="Krom N."/>
            <person name="Kubenka K."/>
            <person name="Mamidi S."/>
            <person name="Mattison C."/>
            <person name="Monteros M."/>
            <person name="Pisani C."/>
            <person name="Plott C."/>
            <person name="Rajasekar S."/>
            <person name="Rhein H.S."/>
            <person name="Rohla C."/>
            <person name="Song M."/>
            <person name="Hilaire R.S."/>
            <person name="Shu S."/>
            <person name="Wells L."/>
            <person name="Wang X."/>
            <person name="Webber J."/>
            <person name="Heerema R.J."/>
            <person name="Klein P."/>
            <person name="Conner P."/>
            <person name="Grauke L."/>
            <person name="Grimwood J."/>
            <person name="Schmutz J."/>
            <person name="Randall J.J."/>
        </authorList>
    </citation>
    <scope>NUCLEOTIDE SEQUENCE</scope>
    <source>
        <tissue evidence="1">Leaf</tissue>
    </source>
</reference>
<name>A0A922D8F5_CARIL</name>
<evidence type="ECO:0000313" key="2">
    <source>
        <dbReference type="Proteomes" id="UP000811246"/>
    </source>
</evidence>
<comment type="caution">
    <text evidence="1">The sequence shown here is derived from an EMBL/GenBank/DDBJ whole genome shotgun (WGS) entry which is preliminary data.</text>
</comment>
<sequence length="134" mass="14776">MISSITSQPIAASLSSTTHQLQTHAPIGCSKNKNTHRLLSLYFPAQHSLIPAHSPVAHVSSFFIHGLNPPISLILFNSNQGCRVDDFLDDFFSSPTLIAFTFVSFIYSMEYHACLLCCCTFAIQTQFPISRGPL</sequence>
<dbReference type="EMBL" id="CM031838">
    <property type="protein sequence ID" value="KAG6677576.1"/>
    <property type="molecule type" value="Genomic_DNA"/>
</dbReference>
<gene>
    <name evidence="1" type="ORF">I3842_14G034500</name>
</gene>
<dbReference type="Proteomes" id="UP000811246">
    <property type="component" value="Chromosome 14"/>
</dbReference>
<evidence type="ECO:0000313" key="1">
    <source>
        <dbReference type="EMBL" id="KAG6677576.1"/>
    </source>
</evidence>
<accession>A0A922D8F5</accession>
<organism evidence="1 2">
    <name type="scientific">Carya illinoinensis</name>
    <name type="common">Pecan</name>
    <dbReference type="NCBI Taxonomy" id="32201"/>
    <lineage>
        <taxon>Eukaryota</taxon>
        <taxon>Viridiplantae</taxon>
        <taxon>Streptophyta</taxon>
        <taxon>Embryophyta</taxon>
        <taxon>Tracheophyta</taxon>
        <taxon>Spermatophyta</taxon>
        <taxon>Magnoliopsida</taxon>
        <taxon>eudicotyledons</taxon>
        <taxon>Gunneridae</taxon>
        <taxon>Pentapetalae</taxon>
        <taxon>rosids</taxon>
        <taxon>fabids</taxon>
        <taxon>Fagales</taxon>
        <taxon>Juglandaceae</taxon>
        <taxon>Carya</taxon>
    </lineage>
</organism>
<dbReference type="AlphaFoldDB" id="A0A922D8F5"/>
<proteinExistence type="predicted"/>
<protein>
    <submittedName>
        <fullName evidence="1">Uncharacterized protein</fullName>
    </submittedName>
</protein>